<evidence type="ECO:0000256" key="1">
    <source>
        <dbReference type="SAM" id="Phobius"/>
    </source>
</evidence>
<feature type="transmembrane region" description="Helical" evidence="1">
    <location>
        <begin position="12"/>
        <end position="29"/>
    </location>
</feature>
<accession>A0A814YA40</accession>
<keyword evidence="1" id="KW-0472">Membrane</keyword>
<evidence type="ECO:0000313" key="2">
    <source>
        <dbReference type="EMBL" id="CAF1226719.1"/>
    </source>
</evidence>
<evidence type="ECO:0000313" key="3">
    <source>
        <dbReference type="Proteomes" id="UP000663828"/>
    </source>
</evidence>
<dbReference type="EMBL" id="CAJNOR010001961">
    <property type="protein sequence ID" value="CAF1226719.1"/>
    <property type="molecule type" value="Genomic_DNA"/>
</dbReference>
<feature type="transmembrane region" description="Helical" evidence="1">
    <location>
        <begin position="78"/>
        <end position="97"/>
    </location>
</feature>
<comment type="caution">
    <text evidence="2">The sequence shown here is derived from an EMBL/GenBank/DDBJ whole genome shotgun (WGS) entry which is preliminary data.</text>
</comment>
<name>A0A814YA40_ADIRI</name>
<keyword evidence="3" id="KW-1185">Reference proteome</keyword>
<protein>
    <submittedName>
        <fullName evidence="2">Uncharacterized protein</fullName>
    </submittedName>
</protein>
<proteinExistence type="predicted"/>
<organism evidence="2 3">
    <name type="scientific">Adineta ricciae</name>
    <name type="common">Rotifer</name>
    <dbReference type="NCBI Taxonomy" id="249248"/>
    <lineage>
        <taxon>Eukaryota</taxon>
        <taxon>Metazoa</taxon>
        <taxon>Spiralia</taxon>
        <taxon>Gnathifera</taxon>
        <taxon>Rotifera</taxon>
        <taxon>Eurotatoria</taxon>
        <taxon>Bdelloidea</taxon>
        <taxon>Adinetida</taxon>
        <taxon>Adinetidae</taxon>
        <taxon>Adineta</taxon>
    </lineage>
</organism>
<dbReference type="Proteomes" id="UP000663828">
    <property type="component" value="Unassembled WGS sequence"/>
</dbReference>
<feature type="transmembrane region" description="Helical" evidence="1">
    <location>
        <begin position="49"/>
        <end position="66"/>
    </location>
</feature>
<dbReference type="AlphaFoldDB" id="A0A814YA40"/>
<keyword evidence="1" id="KW-1133">Transmembrane helix</keyword>
<keyword evidence="1" id="KW-0812">Transmembrane</keyword>
<reference evidence="2" key="1">
    <citation type="submission" date="2021-02" db="EMBL/GenBank/DDBJ databases">
        <authorList>
            <person name="Nowell W R."/>
        </authorList>
    </citation>
    <scope>NUCLEOTIDE SEQUENCE</scope>
</reference>
<sequence>MSAEQALKSSHVITGIMLICQGLALVILPQFTTKLLLLSPLETAQAVQYARTTGLAVVVIGYYYCVAGKCGLISFFRASIIGRLTLLPAVLAMIYFFSIETPLIIFGIQDLMTAMWSYACLKAYDKEQSKLKK</sequence>
<gene>
    <name evidence="2" type="ORF">XAT740_LOCUS25001</name>
</gene>